<dbReference type="OrthoDB" id="162531at2"/>
<dbReference type="SUPFAM" id="SSF46785">
    <property type="entry name" value="Winged helix' DNA-binding domain"/>
    <property type="match status" value="1"/>
</dbReference>
<evidence type="ECO:0000256" key="1">
    <source>
        <dbReference type="ARBA" id="ARBA00023015"/>
    </source>
</evidence>
<dbReference type="InterPro" id="IPR000835">
    <property type="entry name" value="HTH_MarR-typ"/>
</dbReference>
<sequence length="158" mass="16962">MSDSAHEETIADVLRQLAAIAVIRRQLVRGLPQGMGVGGVVLAALAHCGEIRLRALADHLDCDLSVVSRQVAHLEQQGAVTRRANPDDRRSSLISITAQGRTRIDALVRVHTDLLDTATADWTPQELTALTGSLERLRRGLARRVHGAEVPAEADGSA</sequence>
<dbReference type="RefSeq" id="WP_152891352.1">
    <property type="nucleotide sequence ID" value="NZ_JBHJTU010000002.1"/>
</dbReference>
<accession>A0A5N8VH57</accession>
<dbReference type="InterPro" id="IPR036390">
    <property type="entry name" value="WH_DNA-bd_sf"/>
</dbReference>
<proteinExistence type="predicted"/>
<dbReference type="PANTHER" id="PTHR33164">
    <property type="entry name" value="TRANSCRIPTIONAL REGULATOR, MARR FAMILY"/>
    <property type="match status" value="1"/>
</dbReference>
<keyword evidence="2" id="KW-0238">DNA-binding</keyword>
<dbReference type="InterPro" id="IPR039422">
    <property type="entry name" value="MarR/SlyA-like"/>
</dbReference>
<keyword evidence="1" id="KW-0805">Transcription regulation</keyword>
<gene>
    <name evidence="5" type="ORF">FNH09_23880</name>
</gene>
<organism evidence="5 6">
    <name type="scientific">Streptomyces adustus</name>
    <dbReference type="NCBI Taxonomy" id="1609272"/>
    <lineage>
        <taxon>Bacteria</taxon>
        <taxon>Bacillati</taxon>
        <taxon>Actinomycetota</taxon>
        <taxon>Actinomycetes</taxon>
        <taxon>Kitasatosporales</taxon>
        <taxon>Streptomycetaceae</taxon>
        <taxon>Streptomyces</taxon>
    </lineage>
</organism>
<dbReference type="GO" id="GO:0006950">
    <property type="term" value="P:response to stress"/>
    <property type="evidence" value="ECO:0007669"/>
    <property type="project" value="TreeGrafter"/>
</dbReference>
<keyword evidence="6" id="KW-1185">Reference proteome</keyword>
<dbReference type="Gene3D" id="1.10.10.10">
    <property type="entry name" value="Winged helix-like DNA-binding domain superfamily/Winged helix DNA-binding domain"/>
    <property type="match status" value="1"/>
</dbReference>
<evidence type="ECO:0000259" key="4">
    <source>
        <dbReference type="PROSITE" id="PS50995"/>
    </source>
</evidence>
<evidence type="ECO:0000313" key="5">
    <source>
        <dbReference type="EMBL" id="MPY34176.1"/>
    </source>
</evidence>
<dbReference type="GO" id="GO:0003677">
    <property type="term" value="F:DNA binding"/>
    <property type="evidence" value="ECO:0007669"/>
    <property type="project" value="UniProtKB-KW"/>
</dbReference>
<dbReference type="GO" id="GO:0003700">
    <property type="term" value="F:DNA-binding transcription factor activity"/>
    <property type="evidence" value="ECO:0007669"/>
    <property type="project" value="InterPro"/>
</dbReference>
<evidence type="ECO:0000256" key="2">
    <source>
        <dbReference type="ARBA" id="ARBA00023125"/>
    </source>
</evidence>
<dbReference type="Proteomes" id="UP000325849">
    <property type="component" value="Unassembled WGS sequence"/>
</dbReference>
<evidence type="ECO:0000313" key="6">
    <source>
        <dbReference type="Proteomes" id="UP000325849"/>
    </source>
</evidence>
<dbReference type="SMART" id="SM00347">
    <property type="entry name" value="HTH_MARR"/>
    <property type="match status" value="1"/>
</dbReference>
<reference evidence="5 6" key="1">
    <citation type="submission" date="2019-07" db="EMBL/GenBank/DDBJ databases">
        <title>New species of Amycolatopsis and Streptomyces.</title>
        <authorList>
            <person name="Duangmal K."/>
            <person name="Teo W.F.A."/>
            <person name="Lipun K."/>
        </authorList>
    </citation>
    <scope>NUCLEOTIDE SEQUENCE [LARGE SCALE GENOMIC DNA]</scope>
    <source>
        <strain evidence="5 6">NBRC 109810</strain>
    </source>
</reference>
<dbReference type="InterPro" id="IPR036388">
    <property type="entry name" value="WH-like_DNA-bd_sf"/>
</dbReference>
<dbReference type="InterPro" id="IPR023187">
    <property type="entry name" value="Tscrpt_reg_MarR-type_CS"/>
</dbReference>
<evidence type="ECO:0000256" key="3">
    <source>
        <dbReference type="ARBA" id="ARBA00023163"/>
    </source>
</evidence>
<keyword evidence="3" id="KW-0804">Transcription</keyword>
<dbReference type="PROSITE" id="PS50995">
    <property type="entry name" value="HTH_MARR_2"/>
    <property type="match status" value="1"/>
</dbReference>
<dbReference type="PANTHER" id="PTHR33164:SF57">
    <property type="entry name" value="MARR-FAMILY TRANSCRIPTIONAL REGULATOR"/>
    <property type="match status" value="1"/>
</dbReference>
<dbReference type="PROSITE" id="PS01117">
    <property type="entry name" value="HTH_MARR_1"/>
    <property type="match status" value="1"/>
</dbReference>
<dbReference type="AlphaFoldDB" id="A0A5N8VH57"/>
<protein>
    <submittedName>
        <fullName evidence="5">Winged helix-turn-helix transcriptional regulator</fullName>
    </submittedName>
</protein>
<dbReference type="EMBL" id="VJZD01000102">
    <property type="protein sequence ID" value="MPY34176.1"/>
    <property type="molecule type" value="Genomic_DNA"/>
</dbReference>
<name>A0A5N8VH57_9ACTN</name>
<feature type="domain" description="HTH marR-type" evidence="4">
    <location>
        <begin position="7"/>
        <end position="139"/>
    </location>
</feature>
<comment type="caution">
    <text evidence="5">The sequence shown here is derived from an EMBL/GenBank/DDBJ whole genome shotgun (WGS) entry which is preliminary data.</text>
</comment>
<dbReference type="Pfam" id="PF01047">
    <property type="entry name" value="MarR"/>
    <property type="match status" value="1"/>
</dbReference>